<dbReference type="Proteomes" id="UP000186601">
    <property type="component" value="Unassembled WGS sequence"/>
</dbReference>
<sequence length="49" mass="5044">MTYSMVRLGSYERMKGWLRSNGHASTGTLLLSSMVAGGLGGIAGNPAGE</sequence>
<name>A0A2R6S4E2_9APHY</name>
<evidence type="ECO:0000313" key="7">
    <source>
        <dbReference type="Proteomes" id="UP000186601"/>
    </source>
</evidence>
<organism evidence="6 7">
    <name type="scientific">Hermanssonia centrifuga</name>
    <dbReference type="NCBI Taxonomy" id="98765"/>
    <lineage>
        <taxon>Eukaryota</taxon>
        <taxon>Fungi</taxon>
        <taxon>Dikarya</taxon>
        <taxon>Basidiomycota</taxon>
        <taxon>Agaricomycotina</taxon>
        <taxon>Agaricomycetes</taxon>
        <taxon>Polyporales</taxon>
        <taxon>Meruliaceae</taxon>
        <taxon>Hermanssonia</taxon>
    </lineage>
</organism>
<evidence type="ECO:0000256" key="4">
    <source>
        <dbReference type="ARBA" id="ARBA00023136"/>
    </source>
</evidence>
<feature type="transmembrane region" description="Helical" evidence="5">
    <location>
        <begin position="21"/>
        <end position="43"/>
    </location>
</feature>
<dbReference type="AlphaFoldDB" id="A0A2R6S4E2"/>
<proteinExistence type="predicted"/>
<keyword evidence="3 5" id="KW-1133">Transmembrane helix</keyword>
<dbReference type="InterPro" id="IPR023395">
    <property type="entry name" value="MCP_dom_sf"/>
</dbReference>
<dbReference type="EMBL" id="MLYV02000081">
    <property type="protein sequence ID" value="PSS37157.1"/>
    <property type="molecule type" value="Genomic_DNA"/>
</dbReference>
<evidence type="ECO:0000256" key="3">
    <source>
        <dbReference type="ARBA" id="ARBA00022989"/>
    </source>
</evidence>
<reference evidence="6 7" key="1">
    <citation type="submission" date="2018-02" db="EMBL/GenBank/DDBJ databases">
        <title>Genome sequence of the basidiomycete white-rot fungus Phlebia centrifuga.</title>
        <authorList>
            <person name="Granchi Z."/>
            <person name="Peng M."/>
            <person name="de Vries R.P."/>
            <person name="Hilden K."/>
            <person name="Makela M.R."/>
            <person name="Grigoriev I."/>
            <person name="Riley R."/>
        </authorList>
    </citation>
    <scope>NUCLEOTIDE SEQUENCE [LARGE SCALE GENOMIC DNA]</scope>
    <source>
        <strain evidence="6 7">FBCC195</strain>
    </source>
</reference>
<keyword evidence="4 5" id="KW-0472">Membrane</keyword>
<protein>
    <submittedName>
        <fullName evidence="6">Uncharacterized protein</fullName>
    </submittedName>
</protein>
<comment type="subcellular location">
    <subcellularLocation>
        <location evidence="1">Membrane</location>
    </subcellularLocation>
</comment>
<gene>
    <name evidence="6" type="ORF">PHLCEN_2v1030</name>
</gene>
<dbReference type="OrthoDB" id="448427at2759"/>
<keyword evidence="7" id="KW-1185">Reference proteome</keyword>
<evidence type="ECO:0000256" key="2">
    <source>
        <dbReference type="ARBA" id="ARBA00022692"/>
    </source>
</evidence>
<comment type="caution">
    <text evidence="6">The sequence shown here is derived from an EMBL/GenBank/DDBJ whole genome shotgun (WGS) entry which is preliminary data.</text>
</comment>
<dbReference type="GO" id="GO:0016020">
    <property type="term" value="C:membrane"/>
    <property type="evidence" value="ECO:0007669"/>
    <property type="project" value="UniProtKB-SubCell"/>
</dbReference>
<accession>A0A2R6S4E2</accession>
<dbReference type="STRING" id="98765.A0A2R6S4E2"/>
<evidence type="ECO:0000256" key="1">
    <source>
        <dbReference type="ARBA" id="ARBA00004370"/>
    </source>
</evidence>
<keyword evidence="2 5" id="KW-0812">Transmembrane</keyword>
<dbReference type="SUPFAM" id="SSF103506">
    <property type="entry name" value="Mitochondrial carrier"/>
    <property type="match status" value="1"/>
</dbReference>
<evidence type="ECO:0000256" key="5">
    <source>
        <dbReference type="SAM" id="Phobius"/>
    </source>
</evidence>
<evidence type="ECO:0000313" key="6">
    <source>
        <dbReference type="EMBL" id="PSS37157.1"/>
    </source>
</evidence>